<dbReference type="AlphaFoldDB" id="A0A6B0RCD7"/>
<sequence>MKTSCSCGICFSINRKGEVVSVQVHCGRSHPSPPLFQGRLSHSPAHNFQTSFGSISYICHKEMVFLTLYLQGFNTR</sequence>
<dbReference type="Proteomes" id="UP000322234">
    <property type="component" value="Unassembled WGS sequence"/>
</dbReference>
<name>A0A6B0RCD7_9CETA</name>
<evidence type="ECO:0000313" key="1">
    <source>
        <dbReference type="EMBL" id="MXQ87615.1"/>
    </source>
</evidence>
<organism evidence="1 2">
    <name type="scientific">Bos mutus</name>
    <name type="common">wild yak</name>
    <dbReference type="NCBI Taxonomy" id="72004"/>
    <lineage>
        <taxon>Eukaryota</taxon>
        <taxon>Metazoa</taxon>
        <taxon>Chordata</taxon>
        <taxon>Craniata</taxon>
        <taxon>Vertebrata</taxon>
        <taxon>Euteleostomi</taxon>
        <taxon>Mammalia</taxon>
        <taxon>Eutheria</taxon>
        <taxon>Laurasiatheria</taxon>
        <taxon>Artiodactyla</taxon>
        <taxon>Ruminantia</taxon>
        <taxon>Pecora</taxon>
        <taxon>Bovidae</taxon>
        <taxon>Bovinae</taxon>
        <taxon>Bos</taxon>
    </lineage>
</organism>
<protein>
    <submittedName>
        <fullName evidence="1">Uncharacterized protein</fullName>
    </submittedName>
</protein>
<evidence type="ECO:0000313" key="2">
    <source>
        <dbReference type="Proteomes" id="UP000322234"/>
    </source>
</evidence>
<reference evidence="1" key="1">
    <citation type="submission" date="2019-10" db="EMBL/GenBank/DDBJ databases">
        <title>The sequence and de novo assembly of the wild yak genome.</title>
        <authorList>
            <person name="Liu Y."/>
        </authorList>
    </citation>
    <scope>NUCLEOTIDE SEQUENCE [LARGE SCALE GENOMIC DNA]</scope>
    <source>
        <strain evidence="1">WY2019</strain>
    </source>
</reference>
<keyword evidence="2" id="KW-1185">Reference proteome</keyword>
<comment type="caution">
    <text evidence="1">The sequence shown here is derived from an EMBL/GenBank/DDBJ whole genome shotgun (WGS) entry which is preliminary data.</text>
</comment>
<accession>A0A6B0RCD7</accession>
<proteinExistence type="predicted"/>
<dbReference type="EMBL" id="VBQZ03000039">
    <property type="protein sequence ID" value="MXQ87615.1"/>
    <property type="molecule type" value="Genomic_DNA"/>
</dbReference>
<gene>
    <name evidence="1" type="ORF">E5288_WYG017768</name>
</gene>